<dbReference type="GO" id="GO:0030687">
    <property type="term" value="C:preribosome, large subunit precursor"/>
    <property type="evidence" value="ECO:0007669"/>
    <property type="project" value="TreeGrafter"/>
</dbReference>
<name>A0AAV0QA84_9ROSI</name>
<protein>
    <recommendedName>
        <fullName evidence="4">Las1-like protein</fullName>
    </recommendedName>
</protein>
<dbReference type="PANTHER" id="PTHR15002:SF0">
    <property type="entry name" value="RIBOSOMAL BIOGENESIS PROTEIN LAS1L"/>
    <property type="match status" value="1"/>
</dbReference>
<organism evidence="2 3">
    <name type="scientific">Linum tenue</name>
    <dbReference type="NCBI Taxonomy" id="586396"/>
    <lineage>
        <taxon>Eukaryota</taxon>
        <taxon>Viridiplantae</taxon>
        <taxon>Streptophyta</taxon>
        <taxon>Embryophyta</taxon>
        <taxon>Tracheophyta</taxon>
        <taxon>Spermatophyta</taxon>
        <taxon>Magnoliopsida</taxon>
        <taxon>eudicotyledons</taxon>
        <taxon>Gunneridae</taxon>
        <taxon>Pentapetalae</taxon>
        <taxon>rosids</taxon>
        <taxon>fabids</taxon>
        <taxon>Malpighiales</taxon>
        <taxon>Linaceae</taxon>
        <taxon>Linum</taxon>
    </lineage>
</organism>
<feature type="compositionally biased region" description="Polar residues" evidence="1">
    <location>
        <begin position="569"/>
        <end position="579"/>
    </location>
</feature>
<evidence type="ECO:0000313" key="2">
    <source>
        <dbReference type="EMBL" id="CAI0541984.1"/>
    </source>
</evidence>
<dbReference type="GO" id="GO:0004519">
    <property type="term" value="F:endonuclease activity"/>
    <property type="evidence" value="ECO:0007669"/>
    <property type="project" value="InterPro"/>
</dbReference>
<feature type="region of interest" description="Disordered" evidence="1">
    <location>
        <begin position="532"/>
        <end position="613"/>
    </location>
</feature>
<accession>A0AAV0QA84</accession>
<dbReference type="AlphaFoldDB" id="A0AAV0QA84"/>
<feature type="region of interest" description="Disordered" evidence="1">
    <location>
        <begin position="211"/>
        <end position="235"/>
    </location>
</feature>
<evidence type="ECO:0000313" key="3">
    <source>
        <dbReference type="Proteomes" id="UP001154282"/>
    </source>
</evidence>
<evidence type="ECO:0008006" key="4">
    <source>
        <dbReference type="Google" id="ProtNLM"/>
    </source>
</evidence>
<dbReference type="GO" id="GO:0090730">
    <property type="term" value="C:Las1 complex"/>
    <property type="evidence" value="ECO:0007669"/>
    <property type="project" value="InterPro"/>
</dbReference>
<feature type="compositionally biased region" description="Basic and acidic residues" evidence="1">
    <location>
        <begin position="555"/>
        <end position="568"/>
    </location>
</feature>
<dbReference type="GO" id="GO:0000460">
    <property type="term" value="P:maturation of 5.8S rRNA"/>
    <property type="evidence" value="ECO:0007669"/>
    <property type="project" value="TreeGrafter"/>
</dbReference>
<dbReference type="Pfam" id="PF04031">
    <property type="entry name" value="Las1"/>
    <property type="match status" value="1"/>
</dbReference>
<dbReference type="GO" id="GO:0000470">
    <property type="term" value="P:maturation of LSU-rRNA"/>
    <property type="evidence" value="ECO:0007669"/>
    <property type="project" value="TreeGrafter"/>
</dbReference>
<dbReference type="EMBL" id="CAMGYJ010000009">
    <property type="protein sequence ID" value="CAI0541984.1"/>
    <property type="molecule type" value="Genomic_DNA"/>
</dbReference>
<gene>
    <name evidence="2" type="ORF">LITE_LOCUS42309</name>
</gene>
<keyword evidence="3" id="KW-1185">Reference proteome</keyword>
<dbReference type="Proteomes" id="UP001154282">
    <property type="component" value="Unassembled WGS sequence"/>
</dbReference>
<evidence type="ECO:0000256" key="1">
    <source>
        <dbReference type="SAM" id="MobiDB-lite"/>
    </source>
</evidence>
<dbReference type="PANTHER" id="PTHR15002">
    <property type="entry name" value="RIBOSOMAL BIOGENESIS PROTEIN LAS1L"/>
    <property type="match status" value="1"/>
</dbReference>
<dbReference type="InterPro" id="IPR007174">
    <property type="entry name" value="Las1"/>
</dbReference>
<feature type="compositionally biased region" description="Basic and acidic residues" evidence="1">
    <location>
        <begin position="580"/>
        <end position="590"/>
    </location>
</feature>
<comment type="caution">
    <text evidence="2">The sequence shown here is derived from an EMBL/GenBank/DDBJ whole genome shotgun (WGS) entry which is preliminary data.</text>
</comment>
<feature type="compositionally biased region" description="Polar residues" evidence="1">
    <location>
        <begin position="214"/>
        <end position="226"/>
    </location>
</feature>
<sequence length="648" mass="71712">MEQILGLGYGNIPVDDVADQRNATLSSPSGYRMVPWLNWGEWESVKDSLFSDSPHKVAFALHRISTWRSRGCLPVVIDVTASIIEIQQKDPVYRKDLSGDAAHSEQMLAMLYCMAILRLVNCVIEKTRKKNDASIGEAAGAIGIPRTLIDIRHEGSHRNLPALPLVRDSAVKAIEWLKWYYWQPQTMQIPSQRDGASIRKEIKSKLRELASWSKVKQSPDTRTSPSPGKKGGRYHKQSCGSYKIFSMVVAGKLHSSKFCGSKKTVSRILKSLVQLNSSFPSEVLSVLLELLLKALDSTNLLELRKEIKVGEKSLLDVWKLMVTRFSKKEPELLLTLTRSVLNLIESEESMDSRMGMVPSSTEQETQPSRTEGLGSVFLWLIGQLQGLKETLFSKDAKAETKINSTGMSMSNAILMGILRKCLLASSCGNKQLMDGAKLLAELTGKSSLIEKLNRLSSHYLSAAAPVPEETASGSPNHEEYLRQATEKLKEVLQQRRNQGQLLSPTAGEKPDSVRWVVAKGWNPCPIGMLPGDLGTSGRLPVLDSEDTGKKSAMVPERDQTPELKKDNNSTKQSGANFQSWDDRSLKKREASCLPQKSGAKKMRHSSEVEDEGTPAVRSLDGCLLIDGAWKKVGKEELLGMMSAVKILL</sequence>
<proteinExistence type="predicted"/>
<reference evidence="2" key="1">
    <citation type="submission" date="2022-08" db="EMBL/GenBank/DDBJ databases">
        <authorList>
            <person name="Gutierrez-Valencia J."/>
        </authorList>
    </citation>
    <scope>NUCLEOTIDE SEQUENCE</scope>
</reference>